<sequence>MKYHSIYAIIFIEFYIPLIFITSSRFKSKSLMVFYFSF</sequence>
<proteinExistence type="predicted"/>
<gene>
    <name evidence="2" type="primary">orf38</name>
</gene>
<dbReference type="AlphaFoldDB" id="A0A1Z1MNN8"/>
<feature type="transmembrane region" description="Helical" evidence="1">
    <location>
        <begin position="6"/>
        <end position="26"/>
    </location>
</feature>
<geneLocation type="chloroplast" evidence="2"/>
<dbReference type="GeneID" id="33361032"/>
<keyword evidence="1" id="KW-0472">Membrane</keyword>
<evidence type="ECO:0000256" key="1">
    <source>
        <dbReference type="SAM" id="Phobius"/>
    </source>
</evidence>
<dbReference type="EMBL" id="MF101448">
    <property type="protein sequence ID" value="ARW67678.1"/>
    <property type="molecule type" value="Genomic_DNA"/>
</dbReference>
<organism evidence="2">
    <name type="scientific">Lophocladia kuetzingii</name>
    <dbReference type="NCBI Taxonomy" id="675577"/>
    <lineage>
        <taxon>Eukaryota</taxon>
        <taxon>Rhodophyta</taxon>
        <taxon>Florideophyceae</taxon>
        <taxon>Rhodymeniophycidae</taxon>
        <taxon>Ceramiales</taxon>
        <taxon>Rhodomelaceae</taxon>
        <taxon>Lophothalieae</taxon>
        <taxon>Lophocladia</taxon>
    </lineage>
</organism>
<keyword evidence="2" id="KW-0150">Chloroplast</keyword>
<evidence type="ECO:0000313" key="2">
    <source>
        <dbReference type="EMBL" id="ARW67678.1"/>
    </source>
</evidence>
<keyword evidence="1" id="KW-1133">Transmembrane helix</keyword>
<name>A0A1Z1MNN8_9FLOR</name>
<keyword evidence="1" id="KW-0812">Transmembrane</keyword>
<reference evidence="2" key="1">
    <citation type="journal article" date="2017" name="J. Phycol.">
        <title>Analysis of chloroplast genomes and a supermatrix inform reclassification of the Rhodomelaceae (Rhodophyta).</title>
        <authorList>
            <person name="Diaz-Tapia P."/>
            <person name="Maggs C.A."/>
            <person name="West J.A."/>
            <person name="Verbruggen H."/>
        </authorList>
    </citation>
    <scope>NUCLEOTIDE SEQUENCE</scope>
    <source>
        <strain evidence="2">PD1509</strain>
    </source>
</reference>
<dbReference type="RefSeq" id="YP_009398492.1">
    <property type="nucleotide sequence ID" value="NC_035292.1"/>
</dbReference>
<protein>
    <submittedName>
        <fullName evidence="2">Uncharacterized protein</fullName>
    </submittedName>
</protein>
<keyword evidence="2" id="KW-0934">Plastid</keyword>
<accession>A0A1Z1MNN8</accession>